<sequence length="43" mass="4972">MFVVGGKKKRKGGEREWSEKHPLAFLLPECRAHSQGYVKELMI</sequence>
<dbReference type="AlphaFoldDB" id="U1YID7"/>
<dbReference type="STRING" id="649747.HMPREF0083_00058"/>
<proteinExistence type="predicted"/>
<evidence type="ECO:0000313" key="1">
    <source>
        <dbReference type="EMBL" id="ERI11862.1"/>
    </source>
</evidence>
<dbReference type="HOGENOM" id="CLU_3228887_0_0_9"/>
<comment type="caution">
    <text evidence="1">The sequence shown here is derived from an EMBL/GenBank/DDBJ whole genome shotgun (WGS) entry which is preliminary data.</text>
</comment>
<dbReference type="Proteomes" id="UP000016511">
    <property type="component" value="Unassembled WGS sequence"/>
</dbReference>
<gene>
    <name evidence="1" type="ORF">HMPREF0083_00058</name>
</gene>
<reference evidence="1 2" key="1">
    <citation type="submission" date="2013-08" db="EMBL/GenBank/DDBJ databases">
        <authorList>
            <person name="Weinstock G."/>
            <person name="Sodergren E."/>
            <person name="Wylie T."/>
            <person name="Fulton L."/>
            <person name="Fulton R."/>
            <person name="Fronick C."/>
            <person name="O'Laughlin M."/>
            <person name="Godfrey J."/>
            <person name="Miner T."/>
            <person name="Herter B."/>
            <person name="Appelbaum E."/>
            <person name="Cordes M."/>
            <person name="Lek S."/>
            <person name="Wollam A."/>
            <person name="Pepin K.H."/>
            <person name="Palsikar V.B."/>
            <person name="Mitreva M."/>
            <person name="Wilson R.K."/>
        </authorList>
    </citation>
    <scope>NUCLEOTIDE SEQUENCE [LARGE SCALE GENOMIC DNA]</scope>
    <source>
        <strain evidence="1 2">ATCC 12856</strain>
    </source>
</reference>
<accession>U1YID7</accession>
<dbReference type="PATRIC" id="fig|649747.3.peg.53"/>
<keyword evidence="2" id="KW-1185">Reference proteome</keyword>
<evidence type="ECO:0000313" key="2">
    <source>
        <dbReference type="Proteomes" id="UP000016511"/>
    </source>
</evidence>
<protein>
    <submittedName>
        <fullName evidence="1">Uncharacterized protein</fullName>
    </submittedName>
</protein>
<dbReference type="EMBL" id="AWSJ01000003">
    <property type="protein sequence ID" value="ERI11862.1"/>
    <property type="molecule type" value="Genomic_DNA"/>
</dbReference>
<name>U1YID7_ANEAE</name>
<organism evidence="1 2">
    <name type="scientific">Aneurinibacillus aneurinilyticus ATCC 12856</name>
    <dbReference type="NCBI Taxonomy" id="649747"/>
    <lineage>
        <taxon>Bacteria</taxon>
        <taxon>Bacillati</taxon>
        <taxon>Bacillota</taxon>
        <taxon>Bacilli</taxon>
        <taxon>Bacillales</taxon>
        <taxon>Paenibacillaceae</taxon>
        <taxon>Aneurinibacillus group</taxon>
        <taxon>Aneurinibacillus</taxon>
    </lineage>
</organism>